<proteinExistence type="inferred from homology"/>
<evidence type="ECO:0000256" key="4">
    <source>
        <dbReference type="SAM" id="SignalP"/>
    </source>
</evidence>
<dbReference type="GO" id="GO:0055085">
    <property type="term" value="P:transmembrane transport"/>
    <property type="evidence" value="ECO:0007669"/>
    <property type="project" value="InterPro"/>
</dbReference>
<keyword evidence="3 4" id="KW-0732">Signal</keyword>
<comment type="similarity">
    <text evidence="1">Belongs to the bacterial solute-binding protein 7 family.</text>
</comment>
<dbReference type="KEGG" id="dla:I6G47_07645"/>
<dbReference type="InterPro" id="IPR004682">
    <property type="entry name" value="TRAP_DctP"/>
</dbReference>
<evidence type="ECO:0000313" key="5">
    <source>
        <dbReference type="EMBL" id="QPS82939.1"/>
    </source>
</evidence>
<dbReference type="NCBIfam" id="TIGR00787">
    <property type="entry name" value="dctP"/>
    <property type="match status" value="1"/>
</dbReference>
<gene>
    <name evidence="5" type="ORF">I6G47_07645</name>
</gene>
<protein>
    <submittedName>
        <fullName evidence="5">TRAP transporter substrate-binding protein</fullName>
    </submittedName>
</protein>
<dbReference type="RefSeq" id="WP_016453643.1">
    <property type="nucleotide sequence ID" value="NZ_CP065748.1"/>
</dbReference>
<dbReference type="AlphaFoldDB" id="A0A7T3DG24"/>
<evidence type="ECO:0000313" key="6">
    <source>
        <dbReference type="Proteomes" id="UP000595064"/>
    </source>
</evidence>
<dbReference type="SUPFAM" id="SSF53850">
    <property type="entry name" value="Periplasmic binding protein-like II"/>
    <property type="match status" value="1"/>
</dbReference>
<dbReference type="PANTHER" id="PTHR33376:SF7">
    <property type="entry name" value="C4-DICARBOXYLATE-BINDING PROTEIN DCTB"/>
    <property type="match status" value="1"/>
</dbReference>
<evidence type="ECO:0000256" key="2">
    <source>
        <dbReference type="ARBA" id="ARBA00022448"/>
    </source>
</evidence>
<keyword evidence="2" id="KW-0813">Transport</keyword>
<feature type="chain" id="PRO_5032450924" evidence="4">
    <location>
        <begin position="25"/>
        <end position="336"/>
    </location>
</feature>
<organism evidence="5 6">
    <name type="scientific">Delftia lacustris</name>
    <dbReference type="NCBI Taxonomy" id="558537"/>
    <lineage>
        <taxon>Bacteria</taxon>
        <taxon>Pseudomonadati</taxon>
        <taxon>Pseudomonadota</taxon>
        <taxon>Betaproteobacteria</taxon>
        <taxon>Burkholderiales</taxon>
        <taxon>Comamonadaceae</taxon>
        <taxon>Delftia</taxon>
    </lineage>
</organism>
<dbReference type="PANTHER" id="PTHR33376">
    <property type="match status" value="1"/>
</dbReference>
<sequence>MKKRNFIAGAAIALATLTAIPAMAQQVKARMGHVFAANSTMDQAAQEFAKLVGERTKGRIGIMVFPANQLGGEQAQARELSRGSLELALLNPGSLAGLNPLLDIHYLPYIASDFKQVDAIFYNPKGVLQTTLRETLAKQNIETLGFFELEFRAVTNSGRPVEKPADLKGLKLRVPGSAAIKGFFEEAGTQVVVMPFPELFTALQQKTVDGQDNGASITYESRLFETQKYMTLTNHVYAMGTVASSSKFWSALSEAEKKILTDTAAEVTSKQIEKSRQLNADFLKKIEAGGIKIVRPSAQAMAEFEKLGQGVWGKLSNTYGAERIAALRQEAAAARK</sequence>
<accession>A0A7T3DG24</accession>
<dbReference type="EMBL" id="CP065748">
    <property type="protein sequence ID" value="QPS82939.1"/>
    <property type="molecule type" value="Genomic_DNA"/>
</dbReference>
<reference evidence="5 6" key="1">
    <citation type="submission" date="2020-12" db="EMBL/GenBank/DDBJ databases">
        <title>FDA dAtabase for Regulatory Grade micrObial Sequences (FDA-ARGOS): Supporting development and validation of Infectious Disease Dx tests.</title>
        <authorList>
            <person name="Sproer C."/>
            <person name="Gronow S."/>
            <person name="Severitt S."/>
            <person name="Schroder I."/>
            <person name="Tallon L."/>
            <person name="Sadzewicz L."/>
            <person name="Zhao X."/>
            <person name="Boylan J."/>
            <person name="Ott S."/>
            <person name="Bowen H."/>
            <person name="Vavikolanu K."/>
            <person name="Mehta A."/>
            <person name="Aluvathingal J."/>
            <person name="Nadendla S."/>
            <person name="Lowell S."/>
            <person name="Myers T."/>
            <person name="Yan Y."/>
            <person name="Sichtig H."/>
        </authorList>
    </citation>
    <scope>NUCLEOTIDE SEQUENCE [LARGE SCALE GENOMIC DNA]</scope>
    <source>
        <strain evidence="5 6">FDAARGOS_890</strain>
    </source>
</reference>
<dbReference type="InterPro" id="IPR038404">
    <property type="entry name" value="TRAP_DctP_sf"/>
</dbReference>
<dbReference type="InterPro" id="IPR018389">
    <property type="entry name" value="DctP_fam"/>
</dbReference>
<dbReference type="CDD" id="cd13603">
    <property type="entry name" value="PBP2_TRAP_Siap_TeaA_like"/>
    <property type="match status" value="1"/>
</dbReference>
<dbReference type="Pfam" id="PF03480">
    <property type="entry name" value="DctP"/>
    <property type="match status" value="1"/>
</dbReference>
<dbReference type="GO" id="GO:0030288">
    <property type="term" value="C:outer membrane-bounded periplasmic space"/>
    <property type="evidence" value="ECO:0007669"/>
    <property type="project" value="InterPro"/>
</dbReference>
<dbReference type="NCBIfam" id="NF037995">
    <property type="entry name" value="TRAP_S1"/>
    <property type="match status" value="1"/>
</dbReference>
<name>A0A7T3DG24_9BURK</name>
<dbReference type="Proteomes" id="UP000595064">
    <property type="component" value="Chromosome"/>
</dbReference>
<keyword evidence="6" id="KW-1185">Reference proteome</keyword>
<feature type="signal peptide" evidence="4">
    <location>
        <begin position="1"/>
        <end position="24"/>
    </location>
</feature>
<evidence type="ECO:0000256" key="3">
    <source>
        <dbReference type="ARBA" id="ARBA00022729"/>
    </source>
</evidence>
<dbReference type="PIRSF" id="PIRSF006470">
    <property type="entry name" value="DctB"/>
    <property type="match status" value="1"/>
</dbReference>
<evidence type="ECO:0000256" key="1">
    <source>
        <dbReference type="ARBA" id="ARBA00009023"/>
    </source>
</evidence>
<dbReference type="Gene3D" id="3.40.190.170">
    <property type="entry name" value="Bacterial extracellular solute-binding protein, family 7"/>
    <property type="match status" value="1"/>
</dbReference>